<accession>K0TM52</accession>
<dbReference type="InterPro" id="IPR011990">
    <property type="entry name" value="TPR-like_helical_dom_sf"/>
</dbReference>
<feature type="compositionally biased region" description="Polar residues" evidence="5">
    <location>
        <begin position="1"/>
        <end position="10"/>
    </location>
</feature>
<dbReference type="AlphaFoldDB" id="K0TM52"/>
<dbReference type="PROSITE" id="PS01360">
    <property type="entry name" value="ZF_MYND_1"/>
    <property type="match status" value="1"/>
</dbReference>
<feature type="domain" description="RING-type" evidence="6">
    <location>
        <begin position="134"/>
        <end position="180"/>
    </location>
</feature>
<evidence type="ECO:0000256" key="5">
    <source>
        <dbReference type="SAM" id="MobiDB-lite"/>
    </source>
</evidence>
<reference evidence="8 9" key="1">
    <citation type="journal article" date="2012" name="Genome Biol.">
        <title>Genome and low-iron response of an oceanic diatom adapted to chronic iron limitation.</title>
        <authorList>
            <person name="Lommer M."/>
            <person name="Specht M."/>
            <person name="Roy A.S."/>
            <person name="Kraemer L."/>
            <person name="Andreson R."/>
            <person name="Gutowska M.A."/>
            <person name="Wolf J."/>
            <person name="Bergner S.V."/>
            <person name="Schilhabel M.B."/>
            <person name="Klostermeier U.C."/>
            <person name="Beiko R.G."/>
            <person name="Rosenstiel P."/>
            <person name="Hippler M."/>
            <person name="Laroche J."/>
        </authorList>
    </citation>
    <scope>NUCLEOTIDE SEQUENCE [LARGE SCALE GENOMIC DNA]</scope>
    <source>
        <strain evidence="8 9">CCMP1005</strain>
    </source>
</reference>
<dbReference type="Gene3D" id="1.25.40.10">
    <property type="entry name" value="Tetratricopeptide repeat domain"/>
    <property type="match status" value="1"/>
</dbReference>
<dbReference type="EMBL" id="AGNL01005895">
    <property type="protein sequence ID" value="EJK72412.1"/>
    <property type="molecule type" value="Genomic_DNA"/>
</dbReference>
<keyword evidence="1" id="KW-0479">Metal-binding</keyword>
<dbReference type="SUPFAM" id="SSF81901">
    <property type="entry name" value="HCP-like"/>
    <property type="match status" value="1"/>
</dbReference>
<keyword evidence="2 4" id="KW-0863">Zinc-finger</keyword>
<evidence type="ECO:0000256" key="4">
    <source>
        <dbReference type="PROSITE-ProRule" id="PRU00134"/>
    </source>
</evidence>
<gene>
    <name evidence="8" type="ORF">THAOC_06060</name>
</gene>
<protein>
    <recommendedName>
        <fullName evidence="10">MYND-type domain-containing protein</fullName>
    </recommendedName>
</protein>
<dbReference type="PROSITE" id="PS50865">
    <property type="entry name" value="ZF_MYND_2"/>
    <property type="match status" value="1"/>
</dbReference>
<dbReference type="PROSITE" id="PS50089">
    <property type="entry name" value="ZF_RING_2"/>
    <property type="match status" value="1"/>
</dbReference>
<sequence>MENEQTTQNRESLKQASAGRKKSPNRPAGSGQSKRAAASTSKSVPPPEMSCVPVPAPATTPANTEEVCANCGREGSDTVKLKNCTACRLVKYCSLDCQKTHRKQHKKACKKRAAELKDERLFSQGRERPEAHSCPICLLAIPVPMEEYASIRPCCMKMVCNGCGLAERNAGLHNTCPFCRTLVPQTYEEMLAMVQKRVDAKDRRAICQFGAMHGRGLCGLETNVQRGIELWTEAADLESPEALYKMGRFILHRTKLGLLECDNGNHDRALRHFMISAKMGHKDSLDVIKEMFGAGIATKAQYAEGLTGYQDAVQEMKSPERDEAKRIGFAGDRA</sequence>
<organism evidence="8 9">
    <name type="scientific">Thalassiosira oceanica</name>
    <name type="common">Marine diatom</name>
    <dbReference type="NCBI Taxonomy" id="159749"/>
    <lineage>
        <taxon>Eukaryota</taxon>
        <taxon>Sar</taxon>
        <taxon>Stramenopiles</taxon>
        <taxon>Ochrophyta</taxon>
        <taxon>Bacillariophyta</taxon>
        <taxon>Coscinodiscophyceae</taxon>
        <taxon>Thalassiosirophycidae</taxon>
        <taxon>Thalassiosirales</taxon>
        <taxon>Thalassiosiraceae</taxon>
        <taxon>Thalassiosira</taxon>
    </lineage>
</organism>
<evidence type="ECO:0000256" key="3">
    <source>
        <dbReference type="ARBA" id="ARBA00022833"/>
    </source>
</evidence>
<evidence type="ECO:0000313" key="8">
    <source>
        <dbReference type="EMBL" id="EJK72412.1"/>
    </source>
</evidence>
<dbReference type="OrthoDB" id="193263at2759"/>
<proteinExistence type="predicted"/>
<dbReference type="SUPFAM" id="SSF144232">
    <property type="entry name" value="HIT/MYND zinc finger-like"/>
    <property type="match status" value="1"/>
</dbReference>
<dbReference type="GO" id="GO:0008270">
    <property type="term" value="F:zinc ion binding"/>
    <property type="evidence" value="ECO:0007669"/>
    <property type="project" value="UniProtKB-KW"/>
</dbReference>
<evidence type="ECO:0000313" key="9">
    <source>
        <dbReference type="Proteomes" id="UP000266841"/>
    </source>
</evidence>
<feature type="region of interest" description="Disordered" evidence="5">
    <location>
        <begin position="1"/>
        <end position="62"/>
    </location>
</feature>
<dbReference type="Pfam" id="PF01753">
    <property type="entry name" value="zf-MYND"/>
    <property type="match status" value="1"/>
</dbReference>
<name>K0TM52_THAOC</name>
<evidence type="ECO:0000259" key="7">
    <source>
        <dbReference type="PROSITE" id="PS50865"/>
    </source>
</evidence>
<keyword evidence="3" id="KW-0862">Zinc</keyword>
<dbReference type="Proteomes" id="UP000266841">
    <property type="component" value="Unassembled WGS sequence"/>
</dbReference>
<evidence type="ECO:0000256" key="2">
    <source>
        <dbReference type="ARBA" id="ARBA00022771"/>
    </source>
</evidence>
<evidence type="ECO:0000259" key="6">
    <source>
        <dbReference type="PROSITE" id="PS50089"/>
    </source>
</evidence>
<feature type="domain" description="MYND-type" evidence="7">
    <location>
        <begin position="68"/>
        <end position="109"/>
    </location>
</feature>
<evidence type="ECO:0000256" key="1">
    <source>
        <dbReference type="ARBA" id="ARBA00022723"/>
    </source>
</evidence>
<feature type="compositionally biased region" description="Pro residues" evidence="5">
    <location>
        <begin position="44"/>
        <end position="58"/>
    </location>
</feature>
<evidence type="ECO:0008006" key="10">
    <source>
        <dbReference type="Google" id="ProtNLM"/>
    </source>
</evidence>
<keyword evidence="9" id="KW-1185">Reference proteome</keyword>
<feature type="compositionally biased region" description="Polar residues" evidence="5">
    <location>
        <begin position="30"/>
        <end position="43"/>
    </location>
</feature>
<dbReference type="InterPro" id="IPR001841">
    <property type="entry name" value="Znf_RING"/>
</dbReference>
<comment type="caution">
    <text evidence="8">The sequence shown here is derived from an EMBL/GenBank/DDBJ whole genome shotgun (WGS) entry which is preliminary data.</text>
</comment>
<dbReference type="Gene3D" id="6.10.140.2220">
    <property type="match status" value="1"/>
</dbReference>
<dbReference type="OMA" id="YERAICG"/>
<dbReference type="InterPro" id="IPR002893">
    <property type="entry name" value="Znf_MYND"/>
</dbReference>